<protein>
    <submittedName>
        <fullName evidence="1">Uncharacterized protein</fullName>
    </submittedName>
</protein>
<dbReference type="Proteomes" id="UP000006591">
    <property type="component" value="Chromosome 7"/>
</dbReference>
<reference evidence="1" key="2">
    <citation type="submission" date="2018-04" db="EMBL/GenBank/DDBJ databases">
        <title>OnivRS2 (Oryza nivara Reference Sequence Version 2).</title>
        <authorList>
            <person name="Zhang J."/>
            <person name="Kudrna D."/>
            <person name="Lee S."/>
            <person name="Talag J."/>
            <person name="Rajasekar S."/>
            <person name="Welchert J."/>
            <person name="Hsing Y.-I."/>
            <person name="Wing R.A."/>
        </authorList>
    </citation>
    <scope>NUCLEOTIDE SEQUENCE [LARGE SCALE GENOMIC DNA]</scope>
    <source>
        <strain evidence="1">SL10</strain>
    </source>
</reference>
<sequence>MVVATLAVKGAGRPRARRGKTGEATRELKTWFSGQLHAETAPGCGRERRWAGGGRAPSHSVRAASPGVRRLVGVGGRPPLALPPTPRTTGVDWVAMTTTRPPHLPVSLRPPLPPLPHHLRFEIVREHHLS</sequence>
<keyword evidence="2" id="KW-1185">Reference proteome</keyword>
<name>A0A0E0I2B6_ORYNI</name>
<accession>A0A0E0I2B6</accession>
<organism evidence="1">
    <name type="scientific">Oryza nivara</name>
    <name type="common">Indian wild rice</name>
    <name type="synonym">Oryza sativa f. spontanea</name>
    <dbReference type="NCBI Taxonomy" id="4536"/>
    <lineage>
        <taxon>Eukaryota</taxon>
        <taxon>Viridiplantae</taxon>
        <taxon>Streptophyta</taxon>
        <taxon>Embryophyta</taxon>
        <taxon>Tracheophyta</taxon>
        <taxon>Spermatophyta</taxon>
        <taxon>Magnoliopsida</taxon>
        <taxon>Liliopsida</taxon>
        <taxon>Poales</taxon>
        <taxon>Poaceae</taxon>
        <taxon>BOP clade</taxon>
        <taxon>Oryzoideae</taxon>
        <taxon>Oryzeae</taxon>
        <taxon>Oryzinae</taxon>
        <taxon>Oryza</taxon>
    </lineage>
</organism>
<dbReference type="Gramene" id="ONIVA07G16970.1">
    <property type="protein sequence ID" value="ONIVA07G16970.1"/>
    <property type="gene ID" value="ONIVA07G16970"/>
</dbReference>
<reference evidence="1" key="1">
    <citation type="submission" date="2015-04" db="UniProtKB">
        <authorList>
            <consortium name="EnsemblPlants"/>
        </authorList>
    </citation>
    <scope>IDENTIFICATION</scope>
    <source>
        <strain evidence="1">SL10</strain>
    </source>
</reference>
<dbReference type="AlphaFoldDB" id="A0A0E0I2B6"/>
<dbReference type="HOGENOM" id="CLU_1941489_0_0_1"/>
<evidence type="ECO:0000313" key="2">
    <source>
        <dbReference type="Proteomes" id="UP000006591"/>
    </source>
</evidence>
<evidence type="ECO:0000313" key="1">
    <source>
        <dbReference type="EnsemblPlants" id="ONIVA07G16970.1"/>
    </source>
</evidence>
<dbReference type="EnsemblPlants" id="ONIVA07G16970.1">
    <property type="protein sequence ID" value="ONIVA07G16970.1"/>
    <property type="gene ID" value="ONIVA07G16970"/>
</dbReference>
<proteinExistence type="predicted"/>